<accession>A0A381SL50</accession>
<gene>
    <name evidence="2" type="ORF">METZ01_LOCUS57634</name>
</gene>
<organism evidence="2">
    <name type="scientific">marine metagenome</name>
    <dbReference type="NCBI Taxonomy" id="408172"/>
    <lineage>
        <taxon>unclassified sequences</taxon>
        <taxon>metagenomes</taxon>
        <taxon>ecological metagenomes</taxon>
    </lineage>
</organism>
<dbReference type="Pfam" id="PF03480">
    <property type="entry name" value="DctP"/>
    <property type="match status" value="1"/>
</dbReference>
<reference evidence="2" key="1">
    <citation type="submission" date="2018-05" db="EMBL/GenBank/DDBJ databases">
        <authorList>
            <person name="Lanie J.A."/>
            <person name="Ng W.-L."/>
            <person name="Kazmierczak K.M."/>
            <person name="Andrzejewski T.M."/>
            <person name="Davidsen T.M."/>
            <person name="Wayne K.J."/>
            <person name="Tettelin H."/>
            <person name="Glass J.I."/>
            <person name="Rusch D."/>
            <person name="Podicherti R."/>
            <person name="Tsui H.-C.T."/>
            <person name="Winkler M.E."/>
        </authorList>
    </citation>
    <scope>NUCLEOTIDE SEQUENCE</scope>
</reference>
<dbReference type="PANTHER" id="PTHR33376">
    <property type="match status" value="1"/>
</dbReference>
<dbReference type="Gene3D" id="3.40.190.170">
    <property type="entry name" value="Bacterial extracellular solute-binding protein, family 7"/>
    <property type="match status" value="1"/>
</dbReference>
<keyword evidence="1" id="KW-0732">Signal</keyword>
<evidence type="ECO:0000256" key="1">
    <source>
        <dbReference type="ARBA" id="ARBA00022729"/>
    </source>
</evidence>
<sequence>MASVTLLAQRPQTIQLGSILPVNSVYDRGLKQMAADIQRDTDGRVRVRVQSGGATSEATLARRLRAGRPQAAVLVQPSEVAEAFNVLGVPFFFESLDEAFHVVEKLTPTFEEALADEGLVLLNYGFGGWLHFFTADRVETLEQLKETKIFTTAGDEEMLQWYKQNGFDPEPLAVTDVLLGLSTGLINAYPSPPYTALLLGWYDEAPFMVDVPLAPFLGVTVVTERAWGRISDEDQQLIRASAKRFEDTLRRDAPAQERSSIDEMKARGLTVVELDEGVKASFRQTADRMTASWRGTMIPPDVYDLAVRERDAFRASR</sequence>
<evidence type="ECO:0000313" key="2">
    <source>
        <dbReference type="EMBL" id="SVA04780.1"/>
    </source>
</evidence>
<dbReference type="PANTHER" id="PTHR33376:SF4">
    <property type="entry name" value="SIALIC ACID-BINDING PERIPLASMIC PROTEIN SIAP"/>
    <property type="match status" value="1"/>
</dbReference>
<dbReference type="EMBL" id="UINC01003264">
    <property type="protein sequence ID" value="SVA04780.1"/>
    <property type="molecule type" value="Genomic_DNA"/>
</dbReference>
<dbReference type="AlphaFoldDB" id="A0A381SL50"/>
<name>A0A381SL50_9ZZZZ</name>
<dbReference type="InterPro" id="IPR038404">
    <property type="entry name" value="TRAP_DctP_sf"/>
</dbReference>
<dbReference type="InterPro" id="IPR018389">
    <property type="entry name" value="DctP_fam"/>
</dbReference>
<protein>
    <submittedName>
        <fullName evidence="2">Uncharacterized protein</fullName>
    </submittedName>
</protein>
<proteinExistence type="predicted"/>
<dbReference type="GO" id="GO:0055085">
    <property type="term" value="P:transmembrane transport"/>
    <property type="evidence" value="ECO:0007669"/>
    <property type="project" value="InterPro"/>
</dbReference>
<dbReference type="NCBIfam" id="NF037995">
    <property type="entry name" value="TRAP_S1"/>
    <property type="match status" value="1"/>
</dbReference>